<reference evidence="1" key="1">
    <citation type="submission" date="2020-07" db="EMBL/GenBank/DDBJ databases">
        <title>Multicomponent nature underlies the extraordinary mechanical properties of spider dragline silk.</title>
        <authorList>
            <person name="Kono N."/>
            <person name="Nakamura H."/>
            <person name="Mori M."/>
            <person name="Yoshida Y."/>
            <person name="Ohtoshi R."/>
            <person name="Malay A.D."/>
            <person name="Moran D.A.P."/>
            <person name="Tomita M."/>
            <person name="Numata K."/>
            <person name="Arakawa K."/>
        </authorList>
    </citation>
    <scope>NUCLEOTIDE SEQUENCE</scope>
</reference>
<dbReference type="EMBL" id="BMAO01000638">
    <property type="protein sequence ID" value="GFQ68199.1"/>
    <property type="molecule type" value="Genomic_DNA"/>
</dbReference>
<dbReference type="OrthoDB" id="6413683at2759"/>
<organism evidence="1 2">
    <name type="scientific">Trichonephila clavata</name>
    <name type="common">Joro spider</name>
    <name type="synonym">Nephila clavata</name>
    <dbReference type="NCBI Taxonomy" id="2740835"/>
    <lineage>
        <taxon>Eukaryota</taxon>
        <taxon>Metazoa</taxon>
        <taxon>Ecdysozoa</taxon>
        <taxon>Arthropoda</taxon>
        <taxon>Chelicerata</taxon>
        <taxon>Arachnida</taxon>
        <taxon>Araneae</taxon>
        <taxon>Araneomorphae</taxon>
        <taxon>Entelegynae</taxon>
        <taxon>Araneoidea</taxon>
        <taxon>Nephilidae</taxon>
        <taxon>Trichonephila</taxon>
    </lineage>
</organism>
<evidence type="ECO:0000313" key="1">
    <source>
        <dbReference type="EMBL" id="GFQ68199.1"/>
    </source>
</evidence>
<name>A0A8X6GJF5_TRICU</name>
<protein>
    <submittedName>
        <fullName evidence="1">Uncharacterized protein</fullName>
    </submittedName>
</protein>
<dbReference type="Proteomes" id="UP000887116">
    <property type="component" value="Unassembled WGS sequence"/>
</dbReference>
<gene>
    <name evidence="1" type="primary">AVEN_32488_1</name>
    <name evidence="1" type="ORF">TNCT_730041</name>
</gene>
<proteinExistence type="predicted"/>
<sequence>MLNSIYELNVDEQALHLLEANNIFRKIFNECQEFPSLTPDEREALTEAYELCFPSRTETLPEFIVRWRNHQLSNSMNPGEGSSLEEEEPSTICPNMIYDTRKRKNISPIVIKPFKKAKRKEEFDVYQFITQKEEEGNVYRMDVQSSSQDALLDVSYEQKRIDNNLADLSLRKIVQVLTILNGVCNFRILDYQSENRIS</sequence>
<comment type="caution">
    <text evidence="1">The sequence shown here is derived from an EMBL/GenBank/DDBJ whole genome shotgun (WGS) entry which is preliminary data.</text>
</comment>
<dbReference type="AlphaFoldDB" id="A0A8X6GJF5"/>
<accession>A0A8X6GJF5</accession>
<keyword evidence="2" id="KW-1185">Reference proteome</keyword>
<evidence type="ECO:0000313" key="2">
    <source>
        <dbReference type="Proteomes" id="UP000887116"/>
    </source>
</evidence>